<dbReference type="RefSeq" id="WP_162847347.1">
    <property type="nucleotide sequence ID" value="NZ_SNWP01000010.1"/>
</dbReference>
<keyword evidence="2" id="KW-1185">Reference proteome</keyword>
<name>A0A4R6J3L6_9BACT</name>
<evidence type="ECO:0000313" key="2">
    <source>
        <dbReference type="Proteomes" id="UP000295741"/>
    </source>
</evidence>
<accession>A0A4R6J3L6</accession>
<protein>
    <submittedName>
        <fullName evidence="1">Uncharacterized protein</fullName>
    </submittedName>
</protein>
<proteinExistence type="predicted"/>
<evidence type="ECO:0000313" key="1">
    <source>
        <dbReference type="EMBL" id="TDO28775.1"/>
    </source>
</evidence>
<comment type="caution">
    <text evidence="1">The sequence shown here is derived from an EMBL/GenBank/DDBJ whole genome shotgun (WGS) entry which is preliminary data.</text>
</comment>
<organism evidence="1 2">
    <name type="scientific">Sediminibacterium goheungense</name>
    <dbReference type="NCBI Taxonomy" id="1086393"/>
    <lineage>
        <taxon>Bacteria</taxon>
        <taxon>Pseudomonadati</taxon>
        <taxon>Bacteroidota</taxon>
        <taxon>Chitinophagia</taxon>
        <taxon>Chitinophagales</taxon>
        <taxon>Chitinophagaceae</taxon>
        <taxon>Sediminibacterium</taxon>
    </lineage>
</organism>
<gene>
    <name evidence="1" type="ORF">BC659_0855</name>
</gene>
<sequence>MVLYRAVSTAEKDDIQIHKQFRTQINTLEAKQFFSSEVAVSEYVAASVKRNFIPPYTYILTVSINEQCFLHVTHNRQELDGHDAISIDQQHLSLFNKFVIFIEPNVIEDSL</sequence>
<reference evidence="1 2" key="1">
    <citation type="submission" date="2019-03" db="EMBL/GenBank/DDBJ databases">
        <title>Genomic Encyclopedia of Archaeal and Bacterial Type Strains, Phase II (KMG-II): from individual species to whole genera.</title>
        <authorList>
            <person name="Goeker M."/>
        </authorList>
    </citation>
    <scope>NUCLEOTIDE SEQUENCE [LARGE SCALE GENOMIC DNA]</scope>
    <source>
        <strain evidence="1 2">DSM 28323</strain>
    </source>
</reference>
<dbReference type="AlphaFoldDB" id="A0A4R6J3L6"/>
<dbReference type="Proteomes" id="UP000295741">
    <property type="component" value="Unassembled WGS sequence"/>
</dbReference>
<dbReference type="EMBL" id="SNWP01000010">
    <property type="protein sequence ID" value="TDO28775.1"/>
    <property type="molecule type" value="Genomic_DNA"/>
</dbReference>